<dbReference type="EMBL" id="JAHRIQ010098450">
    <property type="protein sequence ID" value="MEQ2253576.1"/>
    <property type="molecule type" value="Genomic_DNA"/>
</dbReference>
<protein>
    <submittedName>
        <fullName evidence="1">Uncharacterized protein</fullName>
    </submittedName>
</protein>
<sequence>MQVCFSYKLVGLLTTLPKNTGTKKEWGQNIIENQLRPMIQVQCDDLEIGSMMHVCLTCGQLSKTGRKTIGMGHHQTGCSLDCDRQHGKENEQFCHTYTENIDASNVILIKL</sequence>
<comment type="caution">
    <text evidence="1">The sequence shown here is derived from an EMBL/GenBank/DDBJ whole genome shotgun (WGS) entry which is preliminary data.</text>
</comment>
<dbReference type="Proteomes" id="UP001482620">
    <property type="component" value="Unassembled WGS sequence"/>
</dbReference>
<proteinExistence type="predicted"/>
<name>A0ABV0V8A7_9TELE</name>
<evidence type="ECO:0000313" key="2">
    <source>
        <dbReference type="Proteomes" id="UP001482620"/>
    </source>
</evidence>
<keyword evidence="2" id="KW-1185">Reference proteome</keyword>
<accession>A0ABV0V8A7</accession>
<evidence type="ECO:0000313" key="1">
    <source>
        <dbReference type="EMBL" id="MEQ2253576.1"/>
    </source>
</evidence>
<gene>
    <name evidence="1" type="ORF">ILYODFUR_033595</name>
</gene>
<reference evidence="1 2" key="1">
    <citation type="submission" date="2021-06" db="EMBL/GenBank/DDBJ databases">
        <authorList>
            <person name="Palmer J.M."/>
        </authorList>
    </citation>
    <scope>NUCLEOTIDE SEQUENCE [LARGE SCALE GENOMIC DNA]</scope>
    <source>
        <strain evidence="2">if_2019</strain>
        <tissue evidence="1">Muscle</tissue>
    </source>
</reference>
<organism evidence="1 2">
    <name type="scientific">Ilyodon furcidens</name>
    <name type="common">goldbreast splitfin</name>
    <dbReference type="NCBI Taxonomy" id="33524"/>
    <lineage>
        <taxon>Eukaryota</taxon>
        <taxon>Metazoa</taxon>
        <taxon>Chordata</taxon>
        <taxon>Craniata</taxon>
        <taxon>Vertebrata</taxon>
        <taxon>Euteleostomi</taxon>
        <taxon>Actinopterygii</taxon>
        <taxon>Neopterygii</taxon>
        <taxon>Teleostei</taxon>
        <taxon>Neoteleostei</taxon>
        <taxon>Acanthomorphata</taxon>
        <taxon>Ovalentaria</taxon>
        <taxon>Atherinomorphae</taxon>
        <taxon>Cyprinodontiformes</taxon>
        <taxon>Goodeidae</taxon>
        <taxon>Ilyodon</taxon>
    </lineage>
</organism>